<comment type="caution">
    <text evidence="5">The sequence shown here is derived from an EMBL/GenBank/DDBJ whole genome shotgun (WGS) entry which is preliminary data.</text>
</comment>
<organism evidence="5 6">
    <name type="scientific">Boletus reticuloceps</name>
    <dbReference type="NCBI Taxonomy" id="495285"/>
    <lineage>
        <taxon>Eukaryota</taxon>
        <taxon>Fungi</taxon>
        <taxon>Dikarya</taxon>
        <taxon>Basidiomycota</taxon>
        <taxon>Agaricomycotina</taxon>
        <taxon>Agaricomycetes</taxon>
        <taxon>Agaricomycetidae</taxon>
        <taxon>Boletales</taxon>
        <taxon>Boletineae</taxon>
        <taxon>Boletaceae</taxon>
        <taxon>Boletoideae</taxon>
        <taxon>Boletus</taxon>
    </lineage>
</organism>
<dbReference type="OrthoDB" id="5420143at2759"/>
<evidence type="ECO:0000259" key="4">
    <source>
        <dbReference type="Pfam" id="PF10342"/>
    </source>
</evidence>
<dbReference type="Pfam" id="PF10342">
    <property type="entry name" value="Kre9_KNH"/>
    <property type="match status" value="1"/>
</dbReference>
<feature type="chain" id="PRO_5034363479" description="Yeast cell wall synthesis Kre9/Knh1-like N-terminal domain-containing protein" evidence="3">
    <location>
        <begin position="18"/>
        <end position="206"/>
    </location>
</feature>
<keyword evidence="6" id="KW-1185">Reference proteome</keyword>
<reference evidence="5" key="1">
    <citation type="submission" date="2021-03" db="EMBL/GenBank/DDBJ databases">
        <title>Evolutionary innovations through gain and loss of genes in the ectomycorrhizal Boletales.</title>
        <authorList>
            <person name="Wu G."/>
            <person name="Miyauchi S."/>
            <person name="Morin E."/>
            <person name="Yang Z.-L."/>
            <person name="Xu J."/>
            <person name="Martin F.M."/>
        </authorList>
    </citation>
    <scope>NUCLEOTIDE SEQUENCE</scope>
    <source>
        <strain evidence="5">BR01</strain>
    </source>
</reference>
<dbReference type="PANTHER" id="PTHR35185">
    <property type="entry name" value="SERINE/THREONINE-RICH PROTEIN ADG2-RELATED"/>
    <property type="match status" value="1"/>
</dbReference>
<dbReference type="InterPro" id="IPR052479">
    <property type="entry name" value="GPI-anchor_Adhesion_Reg"/>
</dbReference>
<evidence type="ECO:0000256" key="1">
    <source>
        <dbReference type="ARBA" id="ARBA00022729"/>
    </source>
</evidence>
<dbReference type="InterPro" id="IPR018466">
    <property type="entry name" value="Kre9/Knh1-like_N"/>
</dbReference>
<dbReference type="EMBL" id="JAGFBS010000002">
    <property type="protein sequence ID" value="KAG6380538.1"/>
    <property type="molecule type" value="Genomic_DNA"/>
</dbReference>
<evidence type="ECO:0000256" key="3">
    <source>
        <dbReference type="SAM" id="SignalP"/>
    </source>
</evidence>
<feature type="signal peptide" evidence="3">
    <location>
        <begin position="1"/>
        <end position="17"/>
    </location>
</feature>
<proteinExistence type="predicted"/>
<evidence type="ECO:0000256" key="2">
    <source>
        <dbReference type="SAM" id="MobiDB-lite"/>
    </source>
</evidence>
<feature type="region of interest" description="Disordered" evidence="2">
    <location>
        <begin position="153"/>
        <end position="174"/>
    </location>
</feature>
<feature type="domain" description="Yeast cell wall synthesis Kre9/Knh1-like N-terminal" evidence="4">
    <location>
        <begin position="26"/>
        <end position="108"/>
    </location>
</feature>
<name>A0A8I3AEM4_9AGAM</name>
<accession>A0A8I3AEM4</accession>
<dbReference type="PANTHER" id="PTHR35185:SF1">
    <property type="entry name" value="UPF0619 GPI-ANCHORED MEMBRANE PROTEIN C1322.10"/>
    <property type="match status" value="1"/>
</dbReference>
<dbReference type="Proteomes" id="UP000683000">
    <property type="component" value="Unassembled WGS sequence"/>
</dbReference>
<protein>
    <recommendedName>
        <fullName evidence="4">Yeast cell wall synthesis Kre9/Knh1-like N-terminal domain-containing protein</fullName>
    </recommendedName>
</protein>
<sequence length="206" mass="20346">MFAKLSALLLALPFVAATITVGTPDGWTTGGTVTFTWTAATTDPSTFSIELVNAAFHDTFAIANNVQTVNGQLTVELPQVPVTAGYTLSFFAPNDVNNVYAQTGSFTIGGATTSSATAASTSSTSATSSASSMSFSTPSVTATIISSPASVSVPTTGTGTGTGTNTAATSTPSSFNSSGATSFKLAGVVPAAALVLSVVAGAVMVF</sequence>
<evidence type="ECO:0000313" key="6">
    <source>
        <dbReference type="Proteomes" id="UP000683000"/>
    </source>
</evidence>
<gene>
    <name evidence="5" type="ORF">JVT61DRAFT_4897</name>
</gene>
<dbReference type="AlphaFoldDB" id="A0A8I3AEM4"/>
<keyword evidence="1 3" id="KW-0732">Signal</keyword>
<evidence type="ECO:0000313" key="5">
    <source>
        <dbReference type="EMBL" id="KAG6380538.1"/>
    </source>
</evidence>